<sequence>VLAGEPRGSGSRRPALRFLGGLLSDGGAPLCLPNPRCPRFGLPLPAVLRTLAPNKHVYTVRQRGKDPIQDHSKPHPLISHSLKLELFNSGVREDFDIMLEGFVDIELPPTEKNGPKGRMVIYGSIKHTKHDARESACKNAVKFLCNLRKVTVRDVNYKNLKKTNKKLMAAEFWSDAFQAKSTEVLKSYAEANNRFALMEQQLKDVLTNFLDVLHVEQTVITKGAGKPNQFIFQYNGPPGYPTRMDQLGLALLQLLQGPKKEEDQPHYSPDRALTQGAFCKSAFPGSKGKVGLLLGARRLPRLAQPAVPSLYTSNVSRQYNNGKKRFFDPAMKPIVTCSTWPPRTTVR</sequence>
<organism evidence="1 2">
    <name type="scientific">Eragrostis curvula</name>
    <name type="common">weeping love grass</name>
    <dbReference type="NCBI Taxonomy" id="38414"/>
    <lineage>
        <taxon>Eukaryota</taxon>
        <taxon>Viridiplantae</taxon>
        <taxon>Streptophyta</taxon>
        <taxon>Embryophyta</taxon>
        <taxon>Tracheophyta</taxon>
        <taxon>Spermatophyta</taxon>
        <taxon>Magnoliopsida</taxon>
        <taxon>Liliopsida</taxon>
        <taxon>Poales</taxon>
        <taxon>Poaceae</taxon>
        <taxon>PACMAD clade</taxon>
        <taxon>Chloridoideae</taxon>
        <taxon>Eragrostideae</taxon>
        <taxon>Eragrostidinae</taxon>
        <taxon>Eragrostis</taxon>
    </lineage>
</organism>
<feature type="non-terminal residue" evidence="1">
    <location>
        <position position="1"/>
    </location>
</feature>
<dbReference type="Proteomes" id="UP000324897">
    <property type="component" value="Chromosome 4"/>
</dbReference>
<accession>A0A5J9VNS8</accession>
<dbReference type="EMBL" id="RWGY01000007">
    <property type="protein sequence ID" value="TVU38032.1"/>
    <property type="molecule type" value="Genomic_DNA"/>
</dbReference>
<name>A0A5J9VNS8_9POAL</name>
<proteinExistence type="predicted"/>
<evidence type="ECO:0000313" key="1">
    <source>
        <dbReference type="EMBL" id="TVU38032.1"/>
    </source>
</evidence>
<dbReference type="AlphaFoldDB" id="A0A5J9VNS8"/>
<reference evidence="1 2" key="1">
    <citation type="journal article" date="2019" name="Sci. Rep.">
        <title>A high-quality genome of Eragrostis curvula grass provides insights into Poaceae evolution and supports new strategies to enhance forage quality.</title>
        <authorList>
            <person name="Carballo J."/>
            <person name="Santos B.A.C.M."/>
            <person name="Zappacosta D."/>
            <person name="Garbus I."/>
            <person name="Selva J.P."/>
            <person name="Gallo C.A."/>
            <person name="Diaz A."/>
            <person name="Albertini E."/>
            <person name="Caccamo M."/>
            <person name="Echenique V."/>
        </authorList>
    </citation>
    <scope>NUCLEOTIDE SEQUENCE [LARGE SCALE GENOMIC DNA]</scope>
    <source>
        <strain evidence="2">cv. Victoria</strain>
        <tissue evidence="1">Leaf</tissue>
    </source>
</reference>
<dbReference type="Gramene" id="TVU38032">
    <property type="protein sequence ID" value="TVU38032"/>
    <property type="gene ID" value="EJB05_11379"/>
</dbReference>
<gene>
    <name evidence="1" type="ORF">EJB05_11379</name>
</gene>
<evidence type="ECO:0000313" key="2">
    <source>
        <dbReference type="Proteomes" id="UP000324897"/>
    </source>
</evidence>
<keyword evidence="2" id="KW-1185">Reference proteome</keyword>
<protein>
    <submittedName>
        <fullName evidence="1">Uncharacterized protein</fullName>
    </submittedName>
</protein>
<comment type="caution">
    <text evidence="1">The sequence shown here is derived from an EMBL/GenBank/DDBJ whole genome shotgun (WGS) entry which is preliminary data.</text>
</comment>